<proteinExistence type="predicted"/>
<feature type="region of interest" description="Disordered" evidence="1">
    <location>
        <begin position="447"/>
        <end position="474"/>
    </location>
</feature>
<feature type="region of interest" description="Disordered" evidence="1">
    <location>
        <begin position="171"/>
        <end position="207"/>
    </location>
</feature>
<evidence type="ECO:0000256" key="1">
    <source>
        <dbReference type="SAM" id="MobiDB-lite"/>
    </source>
</evidence>
<feature type="compositionally biased region" description="Low complexity" evidence="1">
    <location>
        <begin position="378"/>
        <end position="387"/>
    </location>
</feature>
<keyword evidence="3" id="KW-1185">Reference proteome</keyword>
<organism evidence="2 3">
    <name type="scientific">Bimuria novae-zelandiae CBS 107.79</name>
    <dbReference type="NCBI Taxonomy" id="1447943"/>
    <lineage>
        <taxon>Eukaryota</taxon>
        <taxon>Fungi</taxon>
        <taxon>Dikarya</taxon>
        <taxon>Ascomycota</taxon>
        <taxon>Pezizomycotina</taxon>
        <taxon>Dothideomycetes</taxon>
        <taxon>Pleosporomycetidae</taxon>
        <taxon>Pleosporales</taxon>
        <taxon>Massarineae</taxon>
        <taxon>Didymosphaeriaceae</taxon>
        <taxon>Bimuria</taxon>
    </lineage>
</organism>
<feature type="region of interest" description="Disordered" evidence="1">
    <location>
        <begin position="551"/>
        <end position="588"/>
    </location>
</feature>
<feature type="region of interest" description="Disordered" evidence="1">
    <location>
        <begin position="43"/>
        <end position="66"/>
    </location>
</feature>
<feature type="compositionally biased region" description="Low complexity" evidence="1">
    <location>
        <begin position="551"/>
        <end position="576"/>
    </location>
</feature>
<feature type="compositionally biased region" description="Low complexity" evidence="1">
    <location>
        <begin position="292"/>
        <end position="302"/>
    </location>
</feature>
<feature type="compositionally biased region" description="Polar residues" evidence="1">
    <location>
        <begin position="449"/>
        <end position="460"/>
    </location>
</feature>
<feature type="compositionally biased region" description="Polar residues" evidence="1">
    <location>
        <begin position="388"/>
        <end position="397"/>
    </location>
</feature>
<dbReference type="EMBL" id="ML976664">
    <property type="protein sequence ID" value="KAF1977249.1"/>
    <property type="molecule type" value="Genomic_DNA"/>
</dbReference>
<feature type="compositionally biased region" description="Polar residues" evidence="1">
    <location>
        <begin position="173"/>
        <end position="195"/>
    </location>
</feature>
<feature type="region of interest" description="Disordered" evidence="1">
    <location>
        <begin position="235"/>
        <end position="404"/>
    </location>
</feature>
<accession>A0A6A5VLB1</accession>
<reference evidence="2" key="1">
    <citation type="journal article" date="2020" name="Stud. Mycol.">
        <title>101 Dothideomycetes genomes: a test case for predicting lifestyles and emergence of pathogens.</title>
        <authorList>
            <person name="Haridas S."/>
            <person name="Albert R."/>
            <person name="Binder M."/>
            <person name="Bloem J."/>
            <person name="Labutti K."/>
            <person name="Salamov A."/>
            <person name="Andreopoulos B."/>
            <person name="Baker S."/>
            <person name="Barry K."/>
            <person name="Bills G."/>
            <person name="Bluhm B."/>
            <person name="Cannon C."/>
            <person name="Castanera R."/>
            <person name="Culley D."/>
            <person name="Daum C."/>
            <person name="Ezra D."/>
            <person name="Gonzalez J."/>
            <person name="Henrissat B."/>
            <person name="Kuo A."/>
            <person name="Liang C."/>
            <person name="Lipzen A."/>
            <person name="Lutzoni F."/>
            <person name="Magnuson J."/>
            <person name="Mondo S."/>
            <person name="Nolan M."/>
            <person name="Ohm R."/>
            <person name="Pangilinan J."/>
            <person name="Park H.-J."/>
            <person name="Ramirez L."/>
            <person name="Alfaro M."/>
            <person name="Sun H."/>
            <person name="Tritt A."/>
            <person name="Yoshinaga Y."/>
            <person name="Zwiers L.-H."/>
            <person name="Turgeon B."/>
            <person name="Goodwin S."/>
            <person name="Spatafora J."/>
            <person name="Crous P."/>
            <person name="Grigoriev I."/>
        </authorList>
    </citation>
    <scope>NUCLEOTIDE SEQUENCE</scope>
    <source>
        <strain evidence="2">CBS 107.79</strain>
    </source>
</reference>
<protein>
    <submittedName>
        <fullName evidence="2">Uncharacterized protein</fullName>
    </submittedName>
</protein>
<feature type="compositionally biased region" description="Polar residues" evidence="1">
    <location>
        <begin position="57"/>
        <end position="66"/>
    </location>
</feature>
<name>A0A6A5VLB1_9PLEO</name>
<feature type="region of interest" description="Disordered" evidence="1">
    <location>
        <begin position="1"/>
        <end position="20"/>
    </location>
</feature>
<dbReference type="AlphaFoldDB" id="A0A6A5VLB1"/>
<gene>
    <name evidence="2" type="ORF">BU23DRAFT_662869</name>
</gene>
<dbReference type="Proteomes" id="UP000800036">
    <property type="component" value="Unassembled WGS sequence"/>
</dbReference>
<sequence length="619" mass="65454">MAHQPNPNRLSANDGELPAEIRDQTTGQTLFRFPREGGTVHIHGRDFSWRPGEAKPSATSAQPYQAPDNNAYRSMVSAAHGHAGMRTSGTVLGTHRILGQGPGAQEIYAATRPYGIVTFTSNTAPNVGNRPAPSNTTWSAEEDSMLLHAMGNLGSNLPNRTFREISGRISFLMTPQNSSREPSSKSGNLRSQNPTMAPLANSAMPSIRPEENRADYLDAMIMANYPPRPVEPGYAFISTPTGIQPRPTIPFEPDRSGRGYPPAPTGPASRAQNTLQSSAPRSGVAPGINVAHQPQQHVPPHQMAHNRSSEPRPSMANSMQNAGQPSHAPRPAPRGRPVAGQSRRGTRNIPAPLQVQPDGPASSNQMVSGSDPRRRPSHPAARSAAQPTSRNPSTQSGPRAGNSVIVTPPIAAAASSSDARNPSSQLASYQSSVRTLTIGGVEVIDLGSSLDSSPHNSPRNSPAREMSRSSASNPQPVVLATSAQLISPNSFGQSGPRVATSIAFDEPSDQTSTDQAVTPTASELVVVTPAASTASDQVAGQSVTSTASGQAATQAAQAGPQQVQTQTALPTAQPQASTFGPSEQPTRRHIEFKSTEYYALMAKHTKKTNQSEYPRSWFS</sequence>
<evidence type="ECO:0000313" key="2">
    <source>
        <dbReference type="EMBL" id="KAF1977249.1"/>
    </source>
</evidence>
<feature type="compositionally biased region" description="Polar residues" evidence="1">
    <location>
        <begin position="315"/>
        <end position="324"/>
    </location>
</feature>
<evidence type="ECO:0000313" key="3">
    <source>
        <dbReference type="Proteomes" id="UP000800036"/>
    </source>
</evidence>
<feature type="compositionally biased region" description="Polar residues" evidence="1">
    <location>
        <begin position="1"/>
        <end position="11"/>
    </location>
</feature>
<feature type="compositionally biased region" description="Polar residues" evidence="1">
    <location>
        <begin position="270"/>
        <end position="280"/>
    </location>
</feature>